<dbReference type="InterPro" id="IPR001841">
    <property type="entry name" value="Znf_RING"/>
</dbReference>
<keyword evidence="6" id="KW-0256">Endoplasmic reticulum</keyword>
<keyword evidence="5" id="KW-0338">Growth arrest</keyword>
<evidence type="ECO:0000256" key="11">
    <source>
        <dbReference type="ARBA" id="ARBA00070853"/>
    </source>
</evidence>
<sequence length="333" mass="37743">MWLPSGRGFKTPGVGEGSEQGAEPPCNTRMITTRCPPYLYWAAWPKSYVTVNSQPSLFFNWVILEGYLFFVGYCLCVSLILGGVRLRHHCLENCVLTCYWGCAVHGLQKALWDHEQGVLITTPLQFEQALRGSYQHRSTFIEKRERSEILCRLPGDSSVQDAGSLSTARYPFVALLTLEQPDKRELYEIVASVSVIHISHENFRLPSRLLYQYLLTAQGHVYDLKQLFMSANHRSRAEDSDLFCKGKEQQQEGDERATTATAASSSEEEGSVRGDRDCVVCQNAPVNQVLLPCRHTCLCDSCVERFHQCPVCRANIWESFALYQKTLHYGDRA</sequence>
<keyword evidence="9" id="KW-0131">Cell cycle</keyword>
<evidence type="ECO:0000256" key="5">
    <source>
        <dbReference type="ARBA" id="ARBA00022810"/>
    </source>
</evidence>
<evidence type="ECO:0000313" key="18">
    <source>
        <dbReference type="Proteomes" id="UP000694620"/>
    </source>
</evidence>
<feature type="transmembrane region" description="Helical" evidence="15">
    <location>
        <begin position="58"/>
        <end position="81"/>
    </location>
</feature>
<evidence type="ECO:0000256" key="3">
    <source>
        <dbReference type="ARBA" id="ARBA00022723"/>
    </source>
</evidence>
<comment type="subcellular location">
    <subcellularLocation>
        <location evidence="2">Endoplasmic reticulum</location>
    </subcellularLocation>
    <subcellularLocation>
        <location evidence="1">Nucleus</location>
    </subcellularLocation>
</comment>
<evidence type="ECO:0000259" key="16">
    <source>
        <dbReference type="PROSITE" id="PS50089"/>
    </source>
</evidence>
<evidence type="ECO:0000256" key="15">
    <source>
        <dbReference type="SAM" id="Phobius"/>
    </source>
</evidence>
<dbReference type="GO" id="GO:0008270">
    <property type="term" value="F:zinc ion binding"/>
    <property type="evidence" value="ECO:0007669"/>
    <property type="project" value="UniProtKB-KW"/>
</dbReference>
<dbReference type="Gene3D" id="3.30.40.10">
    <property type="entry name" value="Zinc/RING finger domain, C3HC4 (zinc finger)"/>
    <property type="match status" value="1"/>
</dbReference>
<feature type="region of interest" description="Disordered" evidence="14">
    <location>
        <begin position="248"/>
        <end position="268"/>
    </location>
</feature>
<keyword evidence="15" id="KW-1133">Transmembrane helix</keyword>
<evidence type="ECO:0000313" key="17">
    <source>
        <dbReference type="Ensembl" id="ENSECRP00000019477.1"/>
    </source>
</evidence>
<reference evidence="17" key="3">
    <citation type="submission" date="2025-09" db="UniProtKB">
        <authorList>
            <consortium name="Ensembl"/>
        </authorList>
    </citation>
    <scope>IDENTIFICATION</scope>
</reference>
<evidence type="ECO:0000256" key="14">
    <source>
        <dbReference type="SAM" id="MobiDB-lite"/>
    </source>
</evidence>
<dbReference type="FunFam" id="3.30.40.10:FF:000421">
    <property type="entry name" value="Cell growth regulator with ring finger domain 1"/>
    <property type="match status" value="1"/>
</dbReference>
<feature type="domain" description="RING-type" evidence="16">
    <location>
        <begin position="278"/>
        <end position="313"/>
    </location>
</feature>
<accession>A0A8C4SPA4</accession>
<dbReference type="PANTHER" id="PTHR15379:SF2">
    <property type="entry name" value="CELL GROWTH REGULATOR WITH RING FINGER DOMAIN PROTEIN 1"/>
    <property type="match status" value="1"/>
</dbReference>
<dbReference type="GeneTree" id="ENSGT00390000004542"/>
<dbReference type="AlphaFoldDB" id="A0A8C4SPA4"/>
<feature type="region of interest" description="Disordered" evidence="14">
    <location>
        <begin position="1"/>
        <end position="27"/>
    </location>
</feature>
<dbReference type="PROSITE" id="PS50089">
    <property type="entry name" value="ZF_RING_2"/>
    <property type="match status" value="1"/>
</dbReference>
<dbReference type="Ensembl" id="ENSECRT00000019872.1">
    <property type="protein sequence ID" value="ENSECRP00000019477.1"/>
    <property type="gene ID" value="ENSECRG00000012914.1"/>
</dbReference>
<evidence type="ECO:0000256" key="10">
    <source>
        <dbReference type="ARBA" id="ARBA00054111"/>
    </source>
</evidence>
<dbReference type="CDD" id="cd16787">
    <property type="entry name" value="mRING-HC-C3HC5_CGRF1"/>
    <property type="match status" value="1"/>
</dbReference>
<keyword evidence="18" id="KW-1185">Reference proteome</keyword>
<keyword evidence="15" id="KW-0812">Transmembrane</keyword>
<feature type="compositionally biased region" description="Basic and acidic residues" evidence="14">
    <location>
        <begin position="248"/>
        <end position="257"/>
    </location>
</feature>
<dbReference type="SUPFAM" id="SSF57850">
    <property type="entry name" value="RING/U-box"/>
    <property type="match status" value="1"/>
</dbReference>
<evidence type="ECO:0000256" key="4">
    <source>
        <dbReference type="ARBA" id="ARBA00022771"/>
    </source>
</evidence>
<evidence type="ECO:0000256" key="8">
    <source>
        <dbReference type="ARBA" id="ARBA00023242"/>
    </source>
</evidence>
<evidence type="ECO:0000256" key="7">
    <source>
        <dbReference type="ARBA" id="ARBA00022833"/>
    </source>
</evidence>
<dbReference type="Pfam" id="PF13920">
    <property type="entry name" value="zf-C3HC4_3"/>
    <property type="match status" value="1"/>
</dbReference>
<keyword evidence="8" id="KW-0539">Nucleus</keyword>
<keyword evidence="15" id="KW-0472">Membrane</keyword>
<evidence type="ECO:0000256" key="6">
    <source>
        <dbReference type="ARBA" id="ARBA00022824"/>
    </source>
</evidence>
<evidence type="ECO:0000256" key="9">
    <source>
        <dbReference type="ARBA" id="ARBA00023306"/>
    </source>
</evidence>
<dbReference type="GO" id="GO:0005634">
    <property type="term" value="C:nucleus"/>
    <property type="evidence" value="ECO:0007669"/>
    <property type="project" value="UniProtKB-SubCell"/>
</dbReference>
<comment type="function">
    <text evidence="10">Able to inhibit growth in several cell lines.</text>
</comment>
<keyword evidence="3" id="KW-0479">Metal-binding</keyword>
<reference evidence="17" key="1">
    <citation type="submission" date="2021-06" db="EMBL/GenBank/DDBJ databases">
        <authorList>
            <consortium name="Wellcome Sanger Institute Data Sharing"/>
        </authorList>
    </citation>
    <scope>NUCLEOTIDE SEQUENCE [LARGE SCALE GENOMIC DNA]</scope>
</reference>
<keyword evidence="4 13" id="KW-0863">Zinc-finger</keyword>
<keyword evidence="7" id="KW-0862">Zinc</keyword>
<proteinExistence type="predicted"/>
<dbReference type="Proteomes" id="UP000694620">
    <property type="component" value="Chromosome 16"/>
</dbReference>
<gene>
    <name evidence="17" type="primary">CGRRF1</name>
</gene>
<evidence type="ECO:0000256" key="13">
    <source>
        <dbReference type="PROSITE-ProRule" id="PRU00175"/>
    </source>
</evidence>
<evidence type="ECO:0000256" key="12">
    <source>
        <dbReference type="ARBA" id="ARBA00077522"/>
    </source>
</evidence>
<dbReference type="InterPro" id="IPR042496">
    <property type="entry name" value="CGRF1"/>
</dbReference>
<name>A0A8C4SPA4_ERPCA</name>
<organism evidence="17 18">
    <name type="scientific">Erpetoichthys calabaricus</name>
    <name type="common">Rope fish</name>
    <name type="synonym">Calamoichthys calabaricus</name>
    <dbReference type="NCBI Taxonomy" id="27687"/>
    <lineage>
        <taxon>Eukaryota</taxon>
        <taxon>Metazoa</taxon>
        <taxon>Chordata</taxon>
        <taxon>Craniata</taxon>
        <taxon>Vertebrata</taxon>
        <taxon>Euteleostomi</taxon>
        <taxon>Actinopterygii</taxon>
        <taxon>Polypteriformes</taxon>
        <taxon>Polypteridae</taxon>
        <taxon>Erpetoichthys</taxon>
    </lineage>
</organism>
<protein>
    <recommendedName>
        <fullName evidence="11">Cell growth regulator with RING finger domain protein 1</fullName>
    </recommendedName>
    <alternativeName>
        <fullName evidence="12">Cell growth regulatory gene 19 protein</fullName>
    </alternativeName>
</protein>
<dbReference type="GO" id="GO:0030308">
    <property type="term" value="P:negative regulation of cell growth"/>
    <property type="evidence" value="ECO:0007669"/>
    <property type="project" value="TreeGrafter"/>
</dbReference>
<dbReference type="GO" id="GO:0051726">
    <property type="term" value="P:regulation of cell cycle"/>
    <property type="evidence" value="ECO:0007669"/>
    <property type="project" value="UniProtKB-KW"/>
</dbReference>
<dbReference type="FunFam" id="1.10.1170.10:FF:000002">
    <property type="entry name" value="Baculoviral IAP repeat containing 7"/>
    <property type="match status" value="1"/>
</dbReference>
<evidence type="ECO:0000256" key="2">
    <source>
        <dbReference type="ARBA" id="ARBA00004240"/>
    </source>
</evidence>
<evidence type="ECO:0000256" key="1">
    <source>
        <dbReference type="ARBA" id="ARBA00004123"/>
    </source>
</evidence>
<reference evidence="17" key="2">
    <citation type="submission" date="2025-08" db="UniProtKB">
        <authorList>
            <consortium name="Ensembl"/>
        </authorList>
    </citation>
    <scope>IDENTIFICATION</scope>
</reference>
<dbReference type="InterPro" id="IPR013083">
    <property type="entry name" value="Znf_RING/FYVE/PHD"/>
</dbReference>
<dbReference type="GO" id="GO:0005783">
    <property type="term" value="C:endoplasmic reticulum"/>
    <property type="evidence" value="ECO:0007669"/>
    <property type="project" value="UniProtKB-SubCell"/>
</dbReference>
<dbReference type="PANTHER" id="PTHR15379">
    <property type="entry name" value="CELL GROWTH REGULATOR WITH RING FINGER DOMAIN PROTEIN 1"/>
    <property type="match status" value="1"/>
</dbReference>